<accession>A0AAP0PP18</accession>
<dbReference type="Proteomes" id="UP001419268">
    <property type="component" value="Unassembled WGS sequence"/>
</dbReference>
<dbReference type="EMBL" id="JBBNAG010000003">
    <property type="protein sequence ID" value="KAK9147701.1"/>
    <property type="molecule type" value="Genomic_DNA"/>
</dbReference>
<dbReference type="PANTHER" id="PTHR35320:SF1">
    <property type="entry name" value="ATP-DEPENDENT CLP PROTEASE ATP-BINDING SUBUNIT"/>
    <property type="match status" value="1"/>
</dbReference>
<reference evidence="1 2" key="1">
    <citation type="submission" date="2024-01" db="EMBL/GenBank/DDBJ databases">
        <title>Genome assemblies of Stephania.</title>
        <authorList>
            <person name="Yang L."/>
        </authorList>
    </citation>
    <scope>NUCLEOTIDE SEQUENCE [LARGE SCALE GENOMIC DNA]</scope>
    <source>
        <strain evidence="1">JXDWG</strain>
        <tissue evidence="1">Leaf</tissue>
    </source>
</reference>
<name>A0AAP0PP18_9MAGN</name>
<protein>
    <submittedName>
        <fullName evidence="1">Uncharacterized protein</fullName>
    </submittedName>
</protein>
<comment type="caution">
    <text evidence="1">The sequence shown here is derived from an EMBL/GenBank/DDBJ whole genome shotgun (WGS) entry which is preliminary data.</text>
</comment>
<proteinExistence type="predicted"/>
<dbReference type="PANTHER" id="PTHR35320">
    <property type="entry name" value="ATP-DEPENDENT CLP PROTEASE ATP-BINDING SUBUNIT"/>
    <property type="match status" value="1"/>
</dbReference>
<evidence type="ECO:0000313" key="2">
    <source>
        <dbReference type="Proteomes" id="UP001419268"/>
    </source>
</evidence>
<evidence type="ECO:0000313" key="1">
    <source>
        <dbReference type="EMBL" id="KAK9147701.1"/>
    </source>
</evidence>
<organism evidence="1 2">
    <name type="scientific">Stephania cephalantha</name>
    <dbReference type="NCBI Taxonomy" id="152367"/>
    <lineage>
        <taxon>Eukaryota</taxon>
        <taxon>Viridiplantae</taxon>
        <taxon>Streptophyta</taxon>
        <taxon>Embryophyta</taxon>
        <taxon>Tracheophyta</taxon>
        <taxon>Spermatophyta</taxon>
        <taxon>Magnoliopsida</taxon>
        <taxon>Ranunculales</taxon>
        <taxon>Menispermaceae</taxon>
        <taxon>Menispermoideae</taxon>
        <taxon>Cissampelideae</taxon>
        <taxon>Stephania</taxon>
    </lineage>
</organism>
<gene>
    <name evidence="1" type="ORF">Scep_006458</name>
</gene>
<dbReference type="AlphaFoldDB" id="A0AAP0PP18"/>
<sequence length="253" mass="28117">MVCKANSSSNPQFFSKCSNKPPKLLSSSCPKSQSIQMQRLNSMSFRCCYNQNQQQQPITTKTQHPKPELYTVNFKTMKDCNLGISIYPNFVYNAGGGRGTGRGTLLESQFNELFVSFDLQTLYIPPLNSNTTKFLALPLPPFFKIDIVPQLFQGTIEKQTGKVSLEFKAKFCFSVGSVYRAPPLLVETILTSEESSGKMRSGKGERLDEEGKCRLVGVATVDPIDDVFMNSFLRLPTECLAVLNATIQFSAST</sequence>
<keyword evidence="2" id="KW-1185">Reference proteome</keyword>